<feature type="region of interest" description="Disordered" evidence="1">
    <location>
        <begin position="93"/>
        <end position="113"/>
    </location>
</feature>
<evidence type="ECO:0000313" key="2">
    <source>
        <dbReference type="EMBL" id="PPJ59520.1"/>
    </source>
</evidence>
<dbReference type="AlphaFoldDB" id="A0A2S6CIG4"/>
<feature type="compositionally biased region" description="Basic and acidic residues" evidence="1">
    <location>
        <begin position="187"/>
        <end position="211"/>
    </location>
</feature>
<accession>A0A2S6CIG4</accession>
<proteinExistence type="predicted"/>
<feature type="region of interest" description="Disordered" evidence="1">
    <location>
        <begin position="168"/>
        <end position="227"/>
    </location>
</feature>
<dbReference type="EMBL" id="PNEN01000385">
    <property type="protein sequence ID" value="PPJ59520.1"/>
    <property type="molecule type" value="Genomic_DNA"/>
</dbReference>
<name>A0A2S6CIG4_9PEZI</name>
<dbReference type="Proteomes" id="UP000237631">
    <property type="component" value="Unassembled WGS sequence"/>
</dbReference>
<reference evidence="3" key="1">
    <citation type="journal article" date="2017" name="bioRxiv">
        <title>Conservation of a gene cluster reveals novel cercosporin biosynthetic mechanisms and extends production to the genus Colletotrichum.</title>
        <authorList>
            <person name="de Jonge R."/>
            <person name="Ebert M.K."/>
            <person name="Huitt-Roehl C.R."/>
            <person name="Pal P."/>
            <person name="Suttle J.C."/>
            <person name="Spanner R.E."/>
            <person name="Neubauer J.D."/>
            <person name="Jurick W.M.II."/>
            <person name="Stott K.A."/>
            <person name="Secor G.A."/>
            <person name="Thomma B.P.H.J."/>
            <person name="Van de Peer Y."/>
            <person name="Townsend C.A."/>
            <person name="Bolton M.D."/>
        </authorList>
    </citation>
    <scope>NUCLEOTIDE SEQUENCE [LARGE SCALE GENOMIC DNA]</scope>
    <source>
        <strain evidence="3">CBS538.71</strain>
    </source>
</reference>
<keyword evidence="3" id="KW-1185">Reference proteome</keyword>
<gene>
    <name evidence="2" type="ORF">CBER1_08874</name>
</gene>
<dbReference type="OrthoDB" id="3641365at2759"/>
<evidence type="ECO:0000313" key="3">
    <source>
        <dbReference type="Proteomes" id="UP000237631"/>
    </source>
</evidence>
<evidence type="ECO:0000256" key="1">
    <source>
        <dbReference type="SAM" id="MobiDB-lite"/>
    </source>
</evidence>
<sequence>MGGSALDGQNSAIRRRIRDNVAAAIRQDWGSLKKWYKPNKIVNATDARWLALVEQQTSVRERIETASKPSTDVVKKHMIIKALRDEFPELASEVPAPPEPQVGSLLHPKDERTGLPSYEAATAKMAEDASPLDMLASEAPSLQPPGASNKRKLAETLIPKPYAKKVKADDFAADSSDDEDNGGDGDFNPKKERNERIAARGERRQRTEDKGPSIVSVEQLERQREDLGDKYRLDDIQLLKKIAEIRGDKREGFKLVEEELNLKHKRAMEQARRKYSLEN</sequence>
<organism evidence="2 3">
    <name type="scientific">Cercospora berteroae</name>
    <dbReference type="NCBI Taxonomy" id="357750"/>
    <lineage>
        <taxon>Eukaryota</taxon>
        <taxon>Fungi</taxon>
        <taxon>Dikarya</taxon>
        <taxon>Ascomycota</taxon>
        <taxon>Pezizomycotina</taxon>
        <taxon>Dothideomycetes</taxon>
        <taxon>Dothideomycetidae</taxon>
        <taxon>Mycosphaerellales</taxon>
        <taxon>Mycosphaerellaceae</taxon>
        <taxon>Cercospora</taxon>
    </lineage>
</organism>
<comment type="caution">
    <text evidence="2">The sequence shown here is derived from an EMBL/GenBank/DDBJ whole genome shotgun (WGS) entry which is preliminary data.</text>
</comment>
<feature type="compositionally biased region" description="Acidic residues" evidence="1">
    <location>
        <begin position="171"/>
        <end position="183"/>
    </location>
</feature>
<protein>
    <submittedName>
        <fullName evidence="2">Uncharacterized protein</fullName>
    </submittedName>
</protein>